<protein>
    <submittedName>
        <fullName evidence="2">Uncharacterized protein</fullName>
    </submittedName>
</protein>
<dbReference type="InterPro" id="IPR025855">
    <property type="entry name" value="Replic_Relax"/>
</dbReference>
<name>A0A919CFZ9_9ACTN</name>
<dbReference type="RefSeq" id="WP_189828408.1">
    <property type="nucleotide sequence ID" value="NZ_BMVC01000031.1"/>
</dbReference>
<evidence type="ECO:0000313" key="3">
    <source>
        <dbReference type="Proteomes" id="UP000638353"/>
    </source>
</evidence>
<reference evidence="2" key="2">
    <citation type="submission" date="2020-09" db="EMBL/GenBank/DDBJ databases">
        <authorList>
            <person name="Sun Q."/>
            <person name="Ohkuma M."/>
        </authorList>
    </citation>
    <scope>NUCLEOTIDE SEQUENCE</scope>
    <source>
        <strain evidence="2">JCM 4637</strain>
    </source>
</reference>
<evidence type="ECO:0000313" key="2">
    <source>
        <dbReference type="EMBL" id="GHD18828.1"/>
    </source>
</evidence>
<reference evidence="2" key="1">
    <citation type="journal article" date="2014" name="Int. J. Syst. Evol. Microbiol.">
        <title>Complete genome sequence of Corynebacterium casei LMG S-19264T (=DSM 44701T), isolated from a smear-ripened cheese.</title>
        <authorList>
            <consortium name="US DOE Joint Genome Institute (JGI-PGF)"/>
            <person name="Walter F."/>
            <person name="Albersmeier A."/>
            <person name="Kalinowski J."/>
            <person name="Ruckert C."/>
        </authorList>
    </citation>
    <scope>NUCLEOTIDE SEQUENCE</scope>
    <source>
        <strain evidence="2">JCM 4637</strain>
    </source>
</reference>
<accession>A0A919CFZ9</accession>
<feature type="region of interest" description="Disordered" evidence="1">
    <location>
        <begin position="1"/>
        <end position="24"/>
    </location>
</feature>
<gene>
    <name evidence="2" type="ORF">GCM10010334_82020</name>
</gene>
<dbReference type="Pfam" id="PF13814">
    <property type="entry name" value="Replic_Relax"/>
    <property type="match status" value="1"/>
</dbReference>
<dbReference type="Proteomes" id="UP000638353">
    <property type="component" value="Unassembled WGS sequence"/>
</dbReference>
<proteinExistence type="predicted"/>
<dbReference type="AlphaFoldDB" id="A0A919CFZ9"/>
<comment type="caution">
    <text evidence="2">The sequence shown here is derived from an EMBL/GenBank/DDBJ whole genome shotgun (WGS) entry which is preliminary data.</text>
</comment>
<organism evidence="2 3">
    <name type="scientific">Streptomyces finlayi</name>
    <dbReference type="NCBI Taxonomy" id="67296"/>
    <lineage>
        <taxon>Bacteria</taxon>
        <taxon>Bacillati</taxon>
        <taxon>Actinomycetota</taxon>
        <taxon>Actinomycetes</taxon>
        <taxon>Kitasatosporales</taxon>
        <taxon>Streptomycetaceae</taxon>
        <taxon>Streptomyces</taxon>
    </lineage>
</organism>
<sequence>MNLPTLPSTSPHDHATPPKTTFVPSTQDTLRHQVLAALAQHRMATTPQLRQMLHLQSSTQRLSEILTSLRTDHLIGYITLPTSGRTRAWYLETDGVRITRDWPELRGRPPYPVTTSTAASLRTAHTLTVVRTHLAFSHDAHQRGDEHGYLDWTPEVAHPLPDGERLIADALLHYTVTQDDVRSKLRAFIEVDRATMSAERLASKLIEYARFHSYQPVQPGRRSTHTAQVVTGPAWQRWYPRFPRVLFILTGAGPRALANRIADLKAMAAEHPMVAATARQVPLGAAVLEEMEEAGPQAPVWTRLGAPSDRCGWTEL</sequence>
<evidence type="ECO:0000256" key="1">
    <source>
        <dbReference type="SAM" id="MobiDB-lite"/>
    </source>
</evidence>
<feature type="compositionally biased region" description="Polar residues" evidence="1">
    <location>
        <begin position="1"/>
        <end position="10"/>
    </location>
</feature>
<dbReference type="EMBL" id="BMVC01000031">
    <property type="protein sequence ID" value="GHD18828.1"/>
    <property type="molecule type" value="Genomic_DNA"/>
</dbReference>